<dbReference type="STRING" id="1650663.GCA_001486665_02019"/>
<evidence type="ECO:0000313" key="4">
    <source>
        <dbReference type="Proteomes" id="UP000295184"/>
    </source>
</evidence>
<organism evidence="3 4">
    <name type="scientific">Allofournierella massiliensis</name>
    <dbReference type="NCBI Taxonomy" id="1650663"/>
    <lineage>
        <taxon>Bacteria</taxon>
        <taxon>Bacillati</taxon>
        <taxon>Bacillota</taxon>
        <taxon>Clostridia</taxon>
        <taxon>Eubacteriales</taxon>
        <taxon>Oscillospiraceae</taxon>
        <taxon>Allofournierella</taxon>
    </lineage>
</organism>
<accession>A0A4R1QMP5</accession>
<keyword evidence="1" id="KW-1133">Transmembrane helix</keyword>
<sequence>MKKKLIASLFSLALSAVFALGCFAADADKVVYDGTNLTYSGSTQMSGFTQMIPGKTYTGTITLENTGDKAAYFYMDTDVVSTLIGASNAKDTGYTVSLTCGGNTLYGYDPATGKATGTLVGGDTTAGLEELNSQLEEYPLVATLDPGQTADVVLSITPDATATNVSYMGAEGMIEFRFQAADVPDVKTVVTTETVQGEPNVVTQVRTIVVSAKTGDFNTIAVCAVVVVLAAVVLLVLTKKKKKEEASDAQSK</sequence>
<evidence type="ECO:0000256" key="2">
    <source>
        <dbReference type="SAM" id="SignalP"/>
    </source>
</evidence>
<name>A0A4R1QMP5_9FIRM</name>
<feature type="signal peptide" evidence="2">
    <location>
        <begin position="1"/>
        <end position="24"/>
    </location>
</feature>
<proteinExistence type="predicted"/>
<evidence type="ECO:0000256" key="1">
    <source>
        <dbReference type="SAM" id="Phobius"/>
    </source>
</evidence>
<dbReference type="EMBL" id="SLUM01000019">
    <property type="protein sequence ID" value="TCL54946.1"/>
    <property type="molecule type" value="Genomic_DNA"/>
</dbReference>
<keyword evidence="1" id="KW-0472">Membrane</keyword>
<dbReference type="RefSeq" id="WP_058964405.1">
    <property type="nucleotide sequence ID" value="NZ_CABKVM010000017.1"/>
</dbReference>
<dbReference type="PROSITE" id="PS51257">
    <property type="entry name" value="PROKAR_LIPOPROTEIN"/>
    <property type="match status" value="1"/>
</dbReference>
<feature type="transmembrane region" description="Helical" evidence="1">
    <location>
        <begin position="217"/>
        <end position="237"/>
    </location>
</feature>
<protein>
    <submittedName>
        <fullName evidence="3">Uncharacterized protein</fullName>
    </submittedName>
</protein>
<reference evidence="3 4" key="1">
    <citation type="submission" date="2019-03" db="EMBL/GenBank/DDBJ databases">
        <title>Genomic Encyclopedia of Type Strains, Phase IV (KMG-IV): sequencing the most valuable type-strain genomes for metagenomic binning, comparative biology and taxonomic classification.</title>
        <authorList>
            <person name="Goeker M."/>
        </authorList>
    </citation>
    <scope>NUCLEOTIDE SEQUENCE [LARGE SCALE GENOMIC DNA]</scope>
    <source>
        <strain evidence="3 4">DSM 100451</strain>
    </source>
</reference>
<keyword evidence="2" id="KW-0732">Signal</keyword>
<dbReference type="Proteomes" id="UP000295184">
    <property type="component" value="Unassembled WGS sequence"/>
</dbReference>
<gene>
    <name evidence="3" type="ORF">EDD77_11971</name>
</gene>
<dbReference type="AlphaFoldDB" id="A0A4R1QMP5"/>
<feature type="chain" id="PRO_5039428281" evidence="2">
    <location>
        <begin position="25"/>
        <end position="252"/>
    </location>
</feature>
<evidence type="ECO:0000313" key="3">
    <source>
        <dbReference type="EMBL" id="TCL54946.1"/>
    </source>
</evidence>
<comment type="caution">
    <text evidence="3">The sequence shown here is derived from an EMBL/GenBank/DDBJ whole genome shotgun (WGS) entry which is preliminary data.</text>
</comment>
<dbReference type="OrthoDB" id="1843498at2"/>
<keyword evidence="1" id="KW-0812">Transmembrane</keyword>